<dbReference type="EMBL" id="QANS01000002">
    <property type="protein sequence ID" value="PTU32235.1"/>
    <property type="molecule type" value="Genomic_DNA"/>
</dbReference>
<dbReference type="InterPro" id="IPR045086">
    <property type="entry name" value="OBG_GTPase"/>
</dbReference>
<comment type="similarity">
    <text evidence="1 8">Belongs to the TRAFAC class OBG-HflX-like GTPase superfamily. OBG GTPase family.</text>
</comment>
<feature type="binding site" evidence="8">
    <location>
        <begin position="283"/>
        <end position="286"/>
    </location>
    <ligand>
        <name>GTP</name>
        <dbReference type="ChEBI" id="CHEBI:37565"/>
    </ligand>
</feature>
<protein>
    <recommendedName>
        <fullName evidence="8">GTPase Obg</fullName>
        <ecNumber evidence="8">3.6.5.-</ecNumber>
    </recommendedName>
    <alternativeName>
        <fullName evidence="8">GTP-binding protein Obg</fullName>
    </alternativeName>
</protein>
<evidence type="ECO:0000256" key="6">
    <source>
        <dbReference type="ARBA" id="ARBA00022842"/>
    </source>
</evidence>
<dbReference type="Gene3D" id="2.70.210.12">
    <property type="entry name" value="GTP1/OBG domain"/>
    <property type="match status" value="1"/>
</dbReference>
<dbReference type="Pfam" id="PF01926">
    <property type="entry name" value="MMR_HSR1"/>
    <property type="match status" value="1"/>
</dbReference>
<evidence type="ECO:0000256" key="1">
    <source>
        <dbReference type="ARBA" id="ARBA00007699"/>
    </source>
</evidence>
<sequence length="459" mass="49450">MKFVDEATIRVEAGAGGKGCIGFRREKYIPFGGPDGGDGGDGGTIWAVADYNLNTLADFRFNRTFRAERGGDGEGSNCRGAYGNDMEVGMPLGTLIYDEGTGELIGELTRTTQRIKIAQGGFHGLGNVRFKSSTNRAPYQATKGSPGEARDLRLELSLMADVGLLGLPNAGKSTLLSAVSAARPKIADYPFTTLYPQPGVVAVGALRSFVMMDIPGLIEGAASGAGLGIRFLKHIQRTRLLLHLVDILPPSGADIVESIKTINAELKEFNEEVAARDQWLVFNKIDQMPEDEAQVLIQKALKRLKWKGRWFAISSVSRAGLKELLHAAMDWVQEHSATEPEQLLGAPTVETEPKAKPKSKLRAHPGNVWKAPKAEKIIQEKPVAKAAKAKKAVKAVKKAVKKATKPAVKAKKIVKATKVVAKAKKVIKAKKAAKPVAKKAVKKVAKKVIKAAKAKKSKR</sequence>
<evidence type="ECO:0000313" key="12">
    <source>
        <dbReference type="Proteomes" id="UP000244248"/>
    </source>
</evidence>
<dbReference type="InterPro" id="IPR031167">
    <property type="entry name" value="G_OBG"/>
</dbReference>
<comment type="subcellular location">
    <subcellularLocation>
        <location evidence="8">Cytoplasm</location>
    </subcellularLocation>
</comment>
<comment type="cofactor">
    <cofactor evidence="8">
        <name>Mg(2+)</name>
        <dbReference type="ChEBI" id="CHEBI:18420"/>
    </cofactor>
</comment>
<dbReference type="Proteomes" id="UP000244248">
    <property type="component" value="Unassembled WGS sequence"/>
</dbReference>
<keyword evidence="6 8" id="KW-0460">Magnesium</keyword>
<dbReference type="InterPro" id="IPR006073">
    <property type="entry name" value="GTP-bd"/>
</dbReference>
<keyword evidence="4 8" id="KW-0547">Nucleotide-binding</keyword>
<keyword evidence="2 8" id="KW-0963">Cytoplasm</keyword>
<dbReference type="PROSITE" id="PS51710">
    <property type="entry name" value="G_OBG"/>
    <property type="match status" value="1"/>
</dbReference>
<accession>A0A2T5MI54</accession>
<dbReference type="InterPro" id="IPR014100">
    <property type="entry name" value="GTP-bd_Obg/CgtA"/>
</dbReference>
<dbReference type="PROSITE" id="PS51883">
    <property type="entry name" value="OBG"/>
    <property type="match status" value="1"/>
</dbReference>
<dbReference type="InterPro" id="IPR036726">
    <property type="entry name" value="GTP1_OBG_dom_sf"/>
</dbReference>
<dbReference type="PRINTS" id="PR00326">
    <property type="entry name" value="GTP1OBG"/>
</dbReference>
<dbReference type="GO" id="GO:0042254">
    <property type="term" value="P:ribosome biogenesis"/>
    <property type="evidence" value="ECO:0007669"/>
    <property type="project" value="UniProtKB-UniRule"/>
</dbReference>
<comment type="caution">
    <text evidence="11">The sequence shown here is derived from an EMBL/GenBank/DDBJ whole genome shotgun (WGS) entry which is preliminary data.</text>
</comment>
<dbReference type="NCBIfam" id="TIGR02729">
    <property type="entry name" value="Obg_CgtA"/>
    <property type="match status" value="1"/>
</dbReference>
<dbReference type="RefSeq" id="WP_107939427.1">
    <property type="nucleotide sequence ID" value="NZ_QANS01000002.1"/>
</dbReference>
<dbReference type="SUPFAM" id="SSF52540">
    <property type="entry name" value="P-loop containing nucleoside triphosphate hydrolases"/>
    <property type="match status" value="1"/>
</dbReference>
<evidence type="ECO:0000259" key="10">
    <source>
        <dbReference type="PROSITE" id="PS51883"/>
    </source>
</evidence>
<evidence type="ECO:0000256" key="7">
    <source>
        <dbReference type="ARBA" id="ARBA00023134"/>
    </source>
</evidence>
<dbReference type="FunFam" id="2.70.210.12:FF:000001">
    <property type="entry name" value="GTPase Obg"/>
    <property type="match status" value="1"/>
</dbReference>
<comment type="subunit">
    <text evidence="8">Monomer.</text>
</comment>
<dbReference type="PANTHER" id="PTHR11702:SF31">
    <property type="entry name" value="MITOCHONDRIAL RIBOSOME-ASSOCIATED GTPASE 2"/>
    <property type="match status" value="1"/>
</dbReference>
<feature type="binding site" evidence="8">
    <location>
        <begin position="166"/>
        <end position="173"/>
    </location>
    <ligand>
        <name>GTP</name>
        <dbReference type="ChEBI" id="CHEBI:37565"/>
    </ligand>
</feature>
<dbReference type="AlphaFoldDB" id="A0A2T5MI54"/>
<evidence type="ECO:0000256" key="4">
    <source>
        <dbReference type="ARBA" id="ARBA00022741"/>
    </source>
</evidence>
<comment type="function">
    <text evidence="8">An essential GTPase which binds GTP, GDP and possibly (p)ppGpp with moderate affinity, with high nucleotide exchange rates and a fairly low GTP hydrolysis rate. Plays a role in control of the cell cycle, stress response, ribosome biogenesis and in those bacteria that undergo differentiation, in morphogenesis control.</text>
</comment>
<feature type="binding site" evidence="8">
    <location>
        <begin position="213"/>
        <end position="216"/>
    </location>
    <ligand>
        <name>GTP</name>
        <dbReference type="ChEBI" id="CHEBI:37565"/>
    </ligand>
</feature>
<organism evidence="11 12">
    <name type="scientific">Stenotrophobium rhamnosiphilum</name>
    <dbReference type="NCBI Taxonomy" id="2029166"/>
    <lineage>
        <taxon>Bacteria</taxon>
        <taxon>Pseudomonadati</taxon>
        <taxon>Pseudomonadota</taxon>
        <taxon>Gammaproteobacteria</taxon>
        <taxon>Nevskiales</taxon>
        <taxon>Nevskiaceae</taxon>
        <taxon>Stenotrophobium</taxon>
    </lineage>
</organism>
<keyword evidence="3 8" id="KW-0479">Metal-binding</keyword>
<dbReference type="NCBIfam" id="NF008956">
    <property type="entry name" value="PRK12299.1"/>
    <property type="match status" value="1"/>
</dbReference>
<dbReference type="NCBIfam" id="NF008955">
    <property type="entry name" value="PRK12297.1"/>
    <property type="match status" value="1"/>
</dbReference>
<dbReference type="EC" id="3.6.5.-" evidence="8"/>
<dbReference type="GO" id="GO:0003924">
    <property type="term" value="F:GTPase activity"/>
    <property type="evidence" value="ECO:0007669"/>
    <property type="project" value="UniProtKB-UniRule"/>
</dbReference>
<evidence type="ECO:0000256" key="3">
    <source>
        <dbReference type="ARBA" id="ARBA00022723"/>
    </source>
</evidence>
<dbReference type="GO" id="GO:0005525">
    <property type="term" value="F:GTP binding"/>
    <property type="evidence" value="ECO:0007669"/>
    <property type="project" value="UniProtKB-UniRule"/>
</dbReference>
<dbReference type="InterPro" id="IPR006169">
    <property type="entry name" value="GTP1_OBG_dom"/>
</dbReference>
<dbReference type="InterPro" id="IPR027417">
    <property type="entry name" value="P-loop_NTPase"/>
</dbReference>
<dbReference type="GO" id="GO:0043022">
    <property type="term" value="F:ribosome binding"/>
    <property type="evidence" value="ECO:0007669"/>
    <property type="project" value="UniProtKB-ARBA"/>
</dbReference>
<feature type="binding site" evidence="8">
    <location>
        <begin position="191"/>
        <end position="195"/>
    </location>
    <ligand>
        <name>GTP</name>
        <dbReference type="ChEBI" id="CHEBI:37565"/>
    </ligand>
</feature>
<dbReference type="GO" id="GO:0000287">
    <property type="term" value="F:magnesium ion binding"/>
    <property type="evidence" value="ECO:0007669"/>
    <property type="project" value="InterPro"/>
</dbReference>
<feature type="binding site" evidence="8">
    <location>
        <position position="193"/>
    </location>
    <ligand>
        <name>Mg(2+)</name>
        <dbReference type="ChEBI" id="CHEBI:18420"/>
    </ligand>
</feature>
<dbReference type="OrthoDB" id="9807318at2"/>
<keyword evidence="7 8" id="KW-0342">GTP-binding</keyword>
<name>A0A2T5MI54_9GAMM</name>
<keyword evidence="5 8" id="KW-0378">Hydrolase</keyword>
<dbReference type="PROSITE" id="PS00905">
    <property type="entry name" value="GTP1_OBG"/>
    <property type="match status" value="1"/>
</dbReference>
<dbReference type="HAMAP" id="MF_01454">
    <property type="entry name" value="GTPase_Obg"/>
    <property type="match status" value="1"/>
</dbReference>
<evidence type="ECO:0000313" key="11">
    <source>
        <dbReference type="EMBL" id="PTU32235.1"/>
    </source>
</evidence>
<feature type="binding site" evidence="8">
    <location>
        <position position="173"/>
    </location>
    <ligand>
        <name>Mg(2+)</name>
        <dbReference type="ChEBI" id="CHEBI:18420"/>
    </ligand>
</feature>
<feature type="domain" description="OBG-type G" evidence="9">
    <location>
        <begin position="160"/>
        <end position="333"/>
    </location>
</feature>
<feature type="domain" description="Obg" evidence="10">
    <location>
        <begin position="1"/>
        <end position="159"/>
    </location>
</feature>
<dbReference type="GO" id="GO:0005737">
    <property type="term" value="C:cytoplasm"/>
    <property type="evidence" value="ECO:0007669"/>
    <property type="project" value="UniProtKB-SubCell"/>
</dbReference>
<evidence type="ECO:0000256" key="8">
    <source>
        <dbReference type="HAMAP-Rule" id="MF_01454"/>
    </source>
</evidence>
<dbReference type="SUPFAM" id="SSF82051">
    <property type="entry name" value="Obg GTP-binding protein N-terminal domain"/>
    <property type="match status" value="1"/>
</dbReference>
<reference evidence="11 12" key="1">
    <citation type="submission" date="2018-04" db="EMBL/GenBank/DDBJ databases">
        <title>Novel species isolated from glacier.</title>
        <authorList>
            <person name="Liu Q."/>
            <person name="Xin Y.-H."/>
        </authorList>
    </citation>
    <scope>NUCLEOTIDE SEQUENCE [LARGE SCALE GENOMIC DNA]</scope>
    <source>
        <strain evidence="11 12">GT1R17</strain>
    </source>
</reference>
<dbReference type="Pfam" id="PF01018">
    <property type="entry name" value="GTP1_OBG"/>
    <property type="match status" value="1"/>
</dbReference>
<gene>
    <name evidence="11" type="primary">obgE</name>
    <name evidence="11" type="synonym">cgtA</name>
    <name evidence="8 11" type="synonym">obg</name>
    <name evidence="11" type="synonym">yhbZ</name>
    <name evidence="11" type="ORF">CJD38_06135</name>
</gene>
<evidence type="ECO:0000256" key="5">
    <source>
        <dbReference type="ARBA" id="ARBA00022801"/>
    </source>
</evidence>
<dbReference type="CDD" id="cd01898">
    <property type="entry name" value="Obg"/>
    <property type="match status" value="1"/>
</dbReference>
<proteinExistence type="inferred from homology"/>
<evidence type="ECO:0000259" key="9">
    <source>
        <dbReference type="PROSITE" id="PS51710"/>
    </source>
</evidence>
<dbReference type="Gene3D" id="3.40.50.300">
    <property type="entry name" value="P-loop containing nucleotide triphosphate hydrolases"/>
    <property type="match status" value="1"/>
</dbReference>
<keyword evidence="12" id="KW-1185">Reference proteome</keyword>
<dbReference type="InterPro" id="IPR006074">
    <property type="entry name" value="GTP1-OBG_CS"/>
</dbReference>
<feature type="binding site" evidence="8">
    <location>
        <begin position="314"/>
        <end position="316"/>
    </location>
    <ligand>
        <name>GTP</name>
        <dbReference type="ChEBI" id="CHEBI:37565"/>
    </ligand>
</feature>
<dbReference type="PANTHER" id="PTHR11702">
    <property type="entry name" value="DEVELOPMENTALLY REGULATED GTP-BINDING PROTEIN-RELATED"/>
    <property type="match status" value="1"/>
</dbReference>
<evidence type="ECO:0000256" key="2">
    <source>
        <dbReference type="ARBA" id="ARBA00022490"/>
    </source>
</evidence>